<comment type="caution">
    <text evidence="2">The sequence shown here is derived from an EMBL/GenBank/DDBJ whole genome shotgun (WGS) entry which is preliminary data.</text>
</comment>
<organism evidence="2 3">
    <name type="scientific">Vitis vinifera</name>
    <name type="common">Grape</name>
    <dbReference type="NCBI Taxonomy" id="29760"/>
    <lineage>
        <taxon>Eukaryota</taxon>
        <taxon>Viridiplantae</taxon>
        <taxon>Streptophyta</taxon>
        <taxon>Embryophyta</taxon>
        <taxon>Tracheophyta</taxon>
        <taxon>Spermatophyta</taxon>
        <taxon>Magnoliopsida</taxon>
        <taxon>eudicotyledons</taxon>
        <taxon>Gunneridae</taxon>
        <taxon>Pentapetalae</taxon>
        <taxon>rosids</taxon>
        <taxon>Vitales</taxon>
        <taxon>Vitaceae</taxon>
        <taxon>Viteae</taxon>
        <taxon>Vitis</taxon>
    </lineage>
</organism>
<dbReference type="AlphaFoldDB" id="A0A438FD33"/>
<feature type="region of interest" description="Disordered" evidence="1">
    <location>
        <begin position="20"/>
        <end position="45"/>
    </location>
</feature>
<evidence type="ECO:0000256" key="1">
    <source>
        <dbReference type="SAM" id="MobiDB-lite"/>
    </source>
</evidence>
<evidence type="ECO:0000313" key="2">
    <source>
        <dbReference type="EMBL" id="RVW57899.1"/>
    </source>
</evidence>
<reference evidence="2 3" key="1">
    <citation type="journal article" date="2018" name="PLoS Genet.">
        <title>Population sequencing reveals clonal diversity and ancestral inbreeding in the grapevine cultivar Chardonnay.</title>
        <authorList>
            <person name="Roach M.J."/>
            <person name="Johnson D.L."/>
            <person name="Bohlmann J."/>
            <person name="van Vuuren H.J."/>
            <person name="Jones S.J."/>
            <person name="Pretorius I.S."/>
            <person name="Schmidt S.A."/>
            <person name="Borneman A.R."/>
        </authorList>
    </citation>
    <scope>NUCLEOTIDE SEQUENCE [LARGE SCALE GENOMIC DNA]</scope>
    <source>
        <strain evidence="3">cv. Chardonnay</strain>
        <tissue evidence="2">Leaf</tissue>
    </source>
</reference>
<sequence>MKLLGQIKPKRTPLQFLRRTKKTEGAGDRTQNISNLAKDAPYKNDSLQTRQPAVAVVTY</sequence>
<gene>
    <name evidence="2" type="ORF">CK203_111590</name>
</gene>
<accession>A0A438FD33</accession>
<name>A0A438FD33_VITVI</name>
<dbReference type="Proteomes" id="UP000288805">
    <property type="component" value="Unassembled WGS sequence"/>
</dbReference>
<dbReference type="EMBL" id="QGNW01001004">
    <property type="protein sequence ID" value="RVW57899.1"/>
    <property type="molecule type" value="Genomic_DNA"/>
</dbReference>
<evidence type="ECO:0000313" key="3">
    <source>
        <dbReference type="Proteomes" id="UP000288805"/>
    </source>
</evidence>
<proteinExistence type="predicted"/>
<protein>
    <submittedName>
        <fullName evidence="2">Uncharacterized protein</fullName>
    </submittedName>
</protein>